<reference evidence="14" key="3">
    <citation type="submission" date="2020-12" db="UniProtKB">
        <authorList>
            <consortium name="EnsemblPlants"/>
        </authorList>
    </citation>
    <scope>IDENTIFICATION</scope>
</reference>
<dbReference type="InterPro" id="IPR018303">
    <property type="entry name" value="ATPase_P-typ_P_site"/>
</dbReference>
<keyword evidence="9 11" id="KW-1133">Transmembrane helix</keyword>
<evidence type="ECO:0000256" key="2">
    <source>
        <dbReference type="ARBA" id="ARBA00006000"/>
    </source>
</evidence>
<dbReference type="Gene3D" id="2.70.150.10">
    <property type="entry name" value="Calcium-transporting ATPase, cytoplasmic transduction domain A"/>
    <property type="match status" value="1"/>
</dbReference>
<accession>A0A7I4AUC0</accession>
<dbReference type="GO" id="GO:0046872">
    <property type="term" value="F:metal ion binding"/>
    <property type="evidence" value="ECO:0007669"/>
    <property type="project" value="UniProtKB-KW"/>
</dbReference>
<dbReference type="InterPro" id="IPR023298">
    <property type="entry name" value="ATPase_P-typ_TM_dom_sf"/>
</dbReference>
<feature type="transmembrane region" description="Helical" evidence="11">
    <location>
        <begin position="555"/>
        <end position="575"/>
    </location>
</feature>
<feature type="transmembrane region" description="Helical" evidence="11">
    <location>
        <begin position="1130"/>
        <end position="1149"/>
    </location>
</feature>
<dbReference type="GO" id="GO:0016887">
    <property type="term" value="F:ATP hydrolysis activity"/>
    <property type="evidence" value="ECO:0007669"/>
    <property type="project" value="InterPro"/>
</dbReference>
<evidence type="ECO:0000256" key="9">
    <source>
        <dbReference type="ARBA" id="ARBA00022989"/>
    </source>
</evidence>
<dbReference type="PRINTS" id="PR00119">
    <property type="entry name" value="CATATPASE"/>
</dbReference>
<keyword evidence="15" id="KW-1185">Reference proteome</keyword>
<evidence type="ECO:0000256" key="7">
    <source>
        <dbReference type="ARBA" id="ARBA00022842"/>
    </source>
</evidence>
<keyword evidence="4" id="KW-0479">Metal-binding</keyword>
<reference evidence="14 15" key="2">
    <citation type="journal article" date="2018" name="Plant J.">
        <title>The Physcomitrella patens chromosome-scale assembly reveals moss genome structure and evolution.</title>
        <authorList>
            <person name="Lang D."/>
            <person name="Ullrich K.K."/>
            <person name="Murat F."/>
            <person name="Fuchs J."/>
            <person name="Jenkins J."/>
            <person name="Haas F.B."/>
            <person name="Piednoel M."/>
            <person name="Gundlach H."/>
            <person name="Van Bel M."/>
            <person name="Meyberg R."/>
            <person name="Vives C."/>
            <person name="Morata J."/>
            <person name="Symeonidi A."/>
            <person name="Hiss M."/>
            <person name="Muchero W."/>
            <person name="Kamisugi Y."/>
            <person name="Saleh O."/>
            <person name="Blanc G."/>
            <person name="Decker E.L."/>
            <person name="van Gessel N."/>
            <person name="Grimwood J."/>
            <person name="Hayes R.D."/>
            <person name="Graham S.W."/>
            <person name="Gunter L.E."/>
            <person name="McDaniel S.F."/>
            <person name="Hoernstein S.N.W."/>
            <person name="Larsson A."/>
            <person name="Li F.W."/>
            <person name="Perroud P.F."/>
            <person name="Phillips J."/>
            <person name="Ranjan P."/>
            <person name="Rokshar D.S."/>
            <person name="Rothfels C.J."/>
            <person name="Schneider L."/>
            <person name="Shu S."/>
            <person name="Stevenson D.W."/>
            <person name="Thummler F."/>
            <person name="Tillich M."/>
            <person name="Villarreal Aguilar J.C."/>
            <person name="Widiez T."/>
            <person name="Wong G.K."/>
            <person name="Wymore A."/>
            <person name="Zhang Y."/>
            <person name="Zimmer A.D."/>
            <person name="Quatrano R.S."/>
            <person name="Mayer K.F.X."/>
            <person name="Goodstein D."/>
            <person name="Casacuberta J.M."/>
            <person name="Vandepoele K."/>
            <person name="Reski R."/>
            <person name="Cuming A.C."/>
            <person name="Tuskan G.A."/>
            <person name="Maumus F."/>
            <person name="Salse J."/>
            <person name="Schmutz J."/>
            <person name="Rensing S.A."/>
        </authorList>
    </citation>
    <scope>NUCLEOTIDE SEQUENCE [LARGE SCALE GENOMIC DNA]</scope>
    <source>
        <strain evidence="14 15">cv. Gransden 2004</strain>
    </source>
</reference>
<keyword evidence="3 11" id="KW-0812">Transmembrane</keyword>
<dbReference type="GO" id="GO:0055085">
    <property type="term" value="P:transmembrane transport"/>
    <property type="evidence" value="ECO:0000318"/>
    <property type="project" value="GO_Central"/>
</dbReference>
<dbReference type="InterPro" id="IPR023214">
    <property type="entry name" value="HAD_sf"/>
</dbReference>
<feature type="transmembrane region" description="Helical" evidence="11">
    <location>
        <begin position="1015"/>
        <end position="1035"/>
    </location>
</feature>
<organism evidence="14 15">
    <name type="scientific">Physcomitrium patens</name>
    <name type="common">Spreading-leaved earth moss</name>
    <name type="synonym">Physcomitrella patens</name>
    <dbReference type="NCBI Taxonomy" id="3218"/>
    <lineage>
        <taxon>Eukaryota</taxon>
        <taxon>Viridiplantae</taxon>
        <taxon>Streptophyta</taxon>
        <taxon>Embryophyta</taxon>
        <taxon>Bryophyta</taxon>
        <taxon>Bryophytina</taxon>
        <taxon>Bryopsida</taxon>
        <taxon>Funariidae</taxon>
        <taxon>Funariales</taxon>
        <taxon>Funariaceae</taxon>
        <taxon>Physcomitrium</taxon>
    </lineage>
</organism>
<evidence type="ECO:0000256" key="6">
    <source>
        <dbReference type="ARBA" id="ARBA00022840"/>
    </source>
</evidence>
<keyword evidence="6" id="KW-0067">ATP-binding</keyword>
<dbReference type="InterPro" id="IPR001757">
    <property type="entry name" value="P_typ_ATPase"/>
</dbReference>
<feature type="domain" description="P-type ATPase A" evidence="12">
    <location>
        <begin position="386"/>
        <end position="506"/>
    </location>
</feature>
<dbReference type="Pfam" id="PF00690">
    <property type="entry name" value="Cation_ATPase_N"/>
    <property type="match status" value="1"/>
</dbReference>
<dbReference type="PROSITE" id="PS00154">
    <property type="entry name" value="ATPASE_E1_E2"/>
    <property type="match status" value="1"/>
</dbReference>
<feature type="transmembrane region" description="Helical" evidence="11">
    <location>
        <begin position="171"/>
        <end position="189"/>
    </location>
</feature>
<dbReference type="SFLD" id="SFLDG00002">
    <property type="entry name" value="C1.7:_P-type_atpase_like"/>
    <property type="match status" value="1"/>
</dbReference>
<dbReference type="GO" id="GO:0140358">
    <property type="term" value="F:P-type transmembrane transporter activity"/>
    <property type="evidence" value="ECO:0007669"/>
    <property type="project" value="InterPro"/>
</dbReference>
<dbReference type="EMBL" id="ABEU02000014">
    <property type="status" value="NOT_ANNOTATED_CDS"/>
    <property type="molecule type" value="Genomic_DNA"/>
</dbReference>
<keyword evidence="7" id="KW-0460">Magnesium</keyword>
<dbReference type="Gramene" id="Pp3c14_26389V3.1">
    <property type="protein sequence ID" value="Pp3c14_26389V3.1"/>
    <property type="gene ID" value="Pp3c14_26389"/>
</dbReference>
<evidence type="ECO:0000256" key="1">
    <source>
        <dbReference type="ARBA" id="ARBA00004141"/>
    </source>
</evidence>
<protein>
    <recommendedName>
        <fullName evidence="16">Cation-transporting P-type ATPase N-terminal domain-containing protein</fullName>
    </recommendedName>
</protein>
<feature type="transmembrane region" description="Helical" evidence="11">
    <location>
        <begin position="1226"/>
        <end position="1243"/>
    </location>
</feature>
<dbReference type="Pfam" id="PF00122">
    <property type="entry name" value="E1-E2_ATPase"/>
    <property type="match status" value="1"/>
</dbReference>
<dbReference type="Gene3D" id="3.40.50.1000">
    <property type="entry name" value="HAD superfamily/HAD-like"/>
    <property type="match status" value="1"/>
</dbReference>
<dbReference type="InParanoid" id="A0A7I4AUC0"/>
<feature type="domain" description="Cation-transporting P-type ATPase N-terminal" evidence="13">
    <location>
        <begin position="294"/>
        <end position="333"/>
    </location>
</feature>
<feature type="transmembrane region" description="Helical" evidence="11">
    <location>
        <begin position="1161"/>
        <end position="1182"/>
    </location>
</feature>
<dbReference type="NCBIfam" id="TIGR01494">
    <property type="entry name" value="ATPase_P-type"/>
    <property type="match status" value="1"/>
</dbReference>
<dbReference type="SFLD" id="SFLDS00003">
    <property type="entry name" value="Haloacid_Dehalogenase"/>
    <property type="match status" value="1"/>
</dbReference>
<evidence type="ECO:0000313" key="14">
    <source>
        <dbReference type="EnsemblPlants" id="Pp3c14_26389V3.1"/>
    </source>
</evidence>
<keyword evidence="10 11" id="KW-0472">Membrane</keyword>
<comment type="subcellular location">
    <subcellularLocation>
        <location evidence="1">Membrane</location>
        <topology evidence="1">Multi-pass membrane protein</topology>
    </subcellularLocation>
</comment>
<dbReference type="Gene3D" id="3.40.1110.10">
    <property type="entry name" value="Calcium-transporting ATPase, cytoplasmic domain N"/>
    <property type="match status" value="1"/>
</dbReference>
<dbReference type="PANTHER" id="PTHR45630:SF11">
    <property type="entry name" value="CATION-TRANSPORTING P-TYPE ATPASE N-TERMINAL DOMAIN-CONTAINING PROTEIN"/>
    <property type="match status" value="1"/>
</dbReference>
<dbReference type="PANTHER" id="PTHR45630">
    <property type="entry name" value="CATION-TRANSPORTING ATPASE-RELATED"/>
    <property type="match status" value="1"/>
</dbReference>
<dbReference type="InterPro" id="IPR004014">
    <property type="entry name" value="ATPase_P-typ_cation-transptr_N"/>
</dbReference>
<proteinExistence type="inferred from homology"/>
<dbReference type="SFLD" id="SFLDF00027">
    <property type="entry name" value="p-type_atpase"/>
    <property type="match status" value="1"/>
</dbReference>
<dbReference type="EnsemblPlants" id="Pp3c14_26389V3.1">
    <property type="protein sequence ID" value="Pp3c14_26389V3.1"/>
    <property type="gene ID" value="Pp3c14_26389"/>
</dbReference>
<dbReference type="InterPro" id="IPR059000">
    <property type="entry name" value="ATPase_P-type_domA"/>
</dbReference>
<dbReference type="InterPro" id="IPR044492">
    <property type="entry name" value="P_typ_ATPase_HD_dom"/>
</dbReference>
<feature type="transmembrane region" description="Helical" evidence="11">
    <location>
        <begin position="521"/>
        <end position="543"/>
    </location>
</feature>
<evidence type="ECO:0000259" key="13">
    <source>
        <dbReference type="Pfam" id="PF00690"/>
    </source>
</evidence>
<dbReference type="InterPro" id="IPR036412">
    <property type="entry name" value="HAD-like_sf"/>
</dbReference>
<keyword evidence="8" id="KW-1278">Translocase</keyword>
<feature type="transmembrane region" description="Helical" evidence="11">
    <location>
        <begin position="114"/>
        <end position="137"/>
    </location>
</feature>
<evidence type="ECO:0000256" key="4">
    <source>
        <dbReference type="ARBA" id="ARBA00022723"/>
    </source>
</evidence>
<dbReference type="GO" id="GO:0005524">
    <property type="term" value="F:ATP binding"/>
    <property type="evidence" value="ECO:0007669"/>
    <property type="project" value="UniProtKB-KW"/>
</dbReference>
<feature type="transmembrane region" description="Helical" evidence="11">
    <location>
        <begin position="349"/>
        <end position="370"/>
    </location>
</feature>
<dbReference type="InterPro" id="IPR023299">
    <property type="entry name" value="ATPase_P-typ_cyto_dom_N"/>
</dbReference>
<evidence type="ECO:0000256" key="5">
    <source>
        <dbReference type="ARBA" id="ARBA00022741"/>
    </source>
</evidence>
<keyword evidence="5" id="KW-0547">Nucleotide-binding</keyword>
<dbReference type="Proteomes" id="UP000006727">
    <property type="component" value="Chromosome 14"/>
</dbReference>
<dbReference type="SUPFAM" id="SSF81660">
    <property type="entry name" value="Metal cation-transporting ATPase, ATP-binding domain N"/>
    <property type="match status" value="1"/>
</dbReference>
<dbReference type="SUPFAM" id="SSF56784">
    <property type="entry name" value="HAD-like"/>
    <property type="match status" value="1"/>
</dbReference>
<feature type="transmembrane region" description="Helical" evidence="11">
    <location>
        <begin position="1275"/>
        <end position="1298"/>
    </location>
</feature>
<dbReference type="NCBIfam" id="TIGR01657">
    <property type="entry name" value="P-ATPase-V"/>
    <property type="match status" value="1"/>
</dbReference>
<dbReference type="GO" id="GO:0016020">
    <property type="term" value="C:membrane"/>
    <property type="evidence" value="ECO:0000318"/>
    <property type="project" value="GO_Central"/>
</dbReference>
<dbReference type="InterPro" id="IPR006544">
    <property type="entry name" value="P-type_TPase_V"/>
</dbReference>
<dbReference type="SUPFAM" id="SSF81665">
    <property type="entry name" value="Calcium ATPase, transmembrane domain M"/>
    <property type="match status" value="1"/>
</dbReference>
<feature type="transmembrane region" description="Helical" evidence="11">
    <location>
        <begin position="1041"/>
        <end position="1060"/>
    </location>
</feature>
<evidence type="ECO:0000313" key="15">
    <source>
        <dbReference type="Proteomes" id="UP000006727"/>
    </source>
</evidence>
<feature type="transmembrane region" description="Helical" evidence="11">
    <location>
        <begin position="1080"/>
        <end position="1102"/>
    </location>
</feature>
<feature type="transmembrane region" description="Helical" evidence="11">
    <location>
        <begin position="30"/>
        <end position="52"/>
    </location>
</feature>
<comment type="similarity">
    <text evidence="2">Belongs to the cation transport ATPase (P-type) (TC 3.A.3) family. Type V subfamily.</text>
</comment>
<reference evidence="14 15" key="1">
    <citation type="journal article" date="2008" name="Science">
        <title>The Physcomitrella genome reveals evolutionary insights into the conquest of land by plants.</title>
        <authorList>
            <person name="Rensing S."/>
            <person name="Lang D."/>
            <person name="Zimmer A."/>
            <person name="Terry A."/>
            <person name="Salamov A."/>
            <person name="Shapiro H."/>
            <person name="Nishiyama T."/>
            <person name="Perroud P.-F."/>
            <person name="Lindquist E."/>
            <person name="Kamisugi Y."/>
            <person name="Tanahashi T."/>
            <person name="Sakakibara K."/>
            <person name="Fujita T."/>
            <person name="Oishi K."/>
            <person name="Shin-I T."/>
            <person name="Kuroki Y."/>
            <person name="Toyoda A."/>
            <person name="Suzuki Y."/>
            <person name="Hashimoto A."/>
            <person name="Yamaguchi K."/>
            <person name="Sugano A."/>
            <person name="Kohara Y."/>
            <person name="Fujiyama A."/>
            <person name="Anterola A."/>
            <person name="Aoki S."/>
            <person name="Ashton N."/>
            <person name="Barbazuk W.B."/>
            <person name="Barker E."/>
            <person name="Bennetzen J."/>
            <person name="Bezanilla M."/>
            <person name="Blankenship R."/>
            <person name="Cho S.H."/>
            <person name="Dutcher S."/>
            <person name="Estelle M."/>
            <person name="Fawcett J.A."/>
            <person name="Gundlach H."/>
            <person name="Hanada K."/>
            <person name="Heyl A."/>
            <person name="Hicks K.A."/>
            <person name="Hugh J."/>
            <person name="Lohr M."/>
            <person name="Mayer K."/>
            <person name="Melkozernov A."/>
            <person name="Murata T."/>
            <person name="Nelson D."/>
            <person name="Pils B."/>
            <person name="Prigge M."/>
            <person name="Reiss B."/>
            <person name="Renner T."/>
            <person name="Rombauts S."/>
            <person name="Rushton P."/>
            <person name="Sanderfoot A."/>
            <person name="Schween G."/>
            <person name="Shiu S.-H."/>
            <person name="Stueber K."/>
            <person name="Theodoulou F.L."/>
            <person name="Tu H."/>
            <person name="Van de Peer Y."/>
            <person name="Verrier P.J."/>
            <person name="Waters E."/>
            <person name="Wood A."/>
            <person name="Yang L."/>
            <person name="Cove D."/>
            <person name="Cuming A."/>
            <person name="Hasebe M."/>
            <person name="Lucas S."/>
            <person name="Mishler D.B."/>
            <person name="Reski R."/>
            <person name="Grigoriev I."/>
            <person name="Quatrano R.S."/>
            <person name="Boore J.L."/>
        </authorList>
    </citation>
    <scope>NUCLEOTIDE SEQUENCE [LARGE SCALE GENOMIC DNA]</scope>
    <source>
        <strain evidence="14 15">cv. Gransden 2004</strain>
    </source>
</reference>
<evidence type="ECO:0000256" key="8">
    <source>
        <dbReference type="ARBA" id="ARBA00022967"/>
    </source>
</evidence>
<name>A0A7I4AUC0_PHYPA</name>
<evidence type="ECO:0000259" key="12">
    <source>
        <dbReference type="Pfam" id="PF00122"/>
    </source>
</evidence>
<evidence type="ECO:0000256" key="3">
    <source>
        <dbReference type="ARBA" id="ARBA00022692"/>
    </source>
</evidence>
<dbReference type="InterPro" id="IPR008250">
    <property type="entry name" value="ATPase_P-typ_transduc_dom_A_sf"/>
</dbReference>
<dbReference type="GO" id="GO:0019829">
    <property type="term" value="F:ATPase-coupled monoatomic cation transmembrane transporter activity"/>
    <property type="evidence" value="ECO:0000318"/>
    <property type="project" value="GO_Central"/>
</dbReference>
<evidence type="ECO:0000256" key="10">
    <source>
        <dbReference type="ARBA" id="ARBA00023136"/>
    </source>
</evidence>
<evidence type="ECO:0008006" key="16">
    <source>
        <dbReference type="Google" id="ProtNLM"/>
    </source>
</evidence>
<sequence length="1349" mass="151333">MVRYPDGPIPCLEDETCHVRITDIRDAGPIVILGFWGFVLIFCSAFALWRWYYSYRFPILPIIIEEKNGSGVNEDDKGSSVQEGTSKHTSTAEELHLELDEARVLLITGYTWTYFGQFCYSLCCLISLHWVALYVLILIDTYNKCEIGGIDNLCFFGNNVIFGTYELNGKIFFLVWWLSTIWYTTWVLNKGKVHNWFRMPCDLSLATVVFVWVQGQQETLSNNVFSLVHVLQQAKNTLVPADCRGNFETIDISTTSLGQRYFIMRGQRYLVNDKELQRASLKVGTSYIDFYQAATGLTTHEAESRLEKIGPNEIPFKPETWMFTTVDELFSLFHVYQLVMYMLQFWNSYLFVASLMTCIVLLSASVTIYSRRRSQLAIVKVIENVTEAYVLRDGEWATVHSSKLVPGDLVRIKSDWLLPCDLLIIKGFSAGFCVCNESALTGEAMPVQKYMAANNIERYKSDGSGARHTLFSGTTVLQAGGSNQDDVLAIVTSTGMATSKGKLLASILYPEKMLFKYDEELPVVVLLLLAYGIICFVISIFFQSHTGAQSYWVTKWIYCMAILNQIMSPLLPVALEVGQLHAVERLKARGIYCLNPKRIAIAGKIRVFCFDKTGTLTKEGLDFVGAQSVSSSSDGPVFESVKSPVNGDDIEANTIHGLATCHAVTKFGGQYVGNQVEVAMFSSVGWELVEDANEAPCVRSPSGKVLRIVKRNEFDHARASMSVVVQDEEGQLHVYCKGSFEKIKDLTAFQSFPTNYMHIAHQHAQDGCYVLGLSFRSLGSDYNLENVAKLSRDELEKDLDFVALILFRNELKPDSRNAIEALKEGEVRPVMVTGDNAHCGHYIGKQCMIVAPGVRVLLGDVDSDGRLGWRSMGLKGEDSTQPLSTDELLKDHIKDLEAGVEELAVTGRAFTVLRRSDVIYRLLPFTRIYARFTPADKVLVANMHRDSGLIVGMCGDGGNDCGALRTAHAGIALSEAEASVVSPFTSKEKSVASTVELIREGRGALHTSFACYKFLIMYGLMFSILKLCAYWYGIILCQMDYIFIDGVAVLSLGYAMTLSYPEEKLAKMRPTSSLLGPLNVASVVGVWVINLLYLVGALNFMVNHADYVKWPAVYSHGASWWTLGDNWESTVIFFVMFFQFITSAFVFTFGSVFRENVFKNWFLMVSYGGLLVFMSVLLLLPFSGFTSYWHVASEQFNKLNSTSPVWMAFQAHGGSPSSAMPFRFRFQLWGLIMTNLVVTIFWQKVVAEGPVSKAFANRCKRVQFLHYKRKKVGPLFVFVLPKTSAVVMLVLALSTYMIKELYFHSDRVKKGSSNISNSIKREWLHDSLNFSLIQKRENLHAVLGVTVQM</sequence>
<dbReference type="SUPFAM" id="SSF81653">
    <property type="entry name" value="Calcium ATPase, transduction domain A"/>
    <property type="match status" value="1"/>
</dbReference>
<evidence type="ECO:0000256" key="11">
    <source>
        <dbReference type="SAM" id="Phobius"/>
    </source>
</evidence>